<dbReference type="RefSeq" id="WP_089205811.1">
    <property type="nucleotide sequence ID" value="NZ_FZOD01000003.1"/>
</dbReference>
<organism evidence="7 8">
    <name type="scientific">Streptosporangium subroseum</name>
    <dbReference type="NCBI Taxonomy" id="106412"/>
    <lineage>
        <taxon>Bacteria</taxon>
        <taxon>Bacillati</taxon>
        <taxon>Actinomycetota</taxon>
        <taxon>Actinomycetes</taxon>
        <taxon>Streptosporangiales</taxon>
        <taxon>Streptosporangiaceae</taxon>
        <taxon>Streptosporangium</taxon>
    </lineage>
</organism>
<dbReference type="GO" id="GO:0006412">
    <property type="term" value="P:translation"/>
    <property type="evidence" value="ECO:0007669"/>
    <property type="project" value="UniProtKB-UniRule"/>
</dbReference>
<keyword evidence="2 5" id="KW-0689">Ribosomal protein</keyword>
<evidence type="ECO:0000256" key="4">
    <source>
        <dbReference type="ARBA" id="ARBA00035178"/>
    </source>
</evidence>
<keyword evidence="3 5" id="KW-0687">Ribonucleoprotein</keyword>
<dbReference type="EMBL" id="FZOD01000003">
    <property type="protein sequence ID" value="SNS05222.1"/>
    <property type="molecule type" value="Genomic_DNA"/>
</dbReference>
<sequence>MAVPKRKTSRSNTRHRRSQWKAKAPDLVPIVVNGQRLLVPRPLIRAYHRGLI</sequence>
<dbReference type="InterPro" id="IPR002677">
    <property type="entry name" value="Ribosomal_bL32"/>
</dbReference>
<dbReference type="Proteomes" id="UP000198282">
    <property type="component" value="Unassembled WGS sequence"/>
</dbReference>
<dbReference type="NCBIfam" id="TIGR01031">
    <property type="entry name" value="rpmF_bact"/>
    <property type="match status" value="1"/>
</dbReference>
<dbReference type="InterPro" id="IPR011332">
    <property type="entry name" value="Ribosomal_zn-bd"/>
</dbReference>
<evidence type="ECO:0000256" key="5">
    <source>
        <dbReference type="HAMAP-Rule" id="MF_00340"/>
    </source>
</evidence>
<gene>
    <name evidence="5" type="primary">rpmF</name>
    <name evidence="7" type="ORF">SAMN05216276_100396</name>
</gene>
<dbReference type="GO" id="GO:0003735">
    <property type="term" value="F:structural constituent of ribosome"/>
    <property type="evidence" value="ECO:0007669"/>
    <property type="project" value="InterPro"/>
</dbReference>
<dbReference type="Pfam" id="PF01783">
    <property type="entry name" value="Ribosomal_L32p"/>
    <property type="match status" value="1"/>
</dbReference>
<protein>
    <recommendedName>
        <fullName evidence="4 5">Large ribosomal subunit protein bL32</fullName>
    </recommendedName>
</protein>
<feature type="region of interest" description="Disordered" evidence="6">
    <location>
        <begin position="1"/>
        <end position="21"/>
    </location>
</feature>
<evidence type="ECO:0000256" key="1">
    <source>
        <dbReference type="ARBA" id="ARBA00008560"/>
    </source>
</evidence>
<name>A0A239BC88_9ACTN</name>
<proteinExistence type="inferred from homology"/>
<feature type="compositionally biased region" description="Basic residues" evidence="6">
    <location>
        <begin position="1"/>
        <end position="20"/>
    </location>
</feature>
<evidence type="ECO:0000313" key="7">
    <source>
        <dbReference type="EMBL" id="SNS05222.1"/>
    </source>
</evidence>
<reference evidence="7 8" key="1">
    <citation type="submission" date="2017-06" db="EMBL/GenBank/DDBJ databases">
        <authorList>
            <person name="Kim H.J."/>
            <person name="Triplett B.A."/>
        </authorList>
    </citation>
    <scope>NUCLEOTIDE SEQUENCE [LARGE SCALE GENOMIC DNA]</scope>
    <source>
        <strain evidence="7 8">CGMCC 4.2132</strain>
    </source>
</reference>
<evidence type="ECO:0000256" key="6">
    <source>
        <dbReference type="SAM" id="MobiDB-lite"/>
    </source>
</evidence>
<evidence type="ECO:0000256" key="3">
    <source>
        <dbReference type="ARBA" id="ARBA00023274"/>
    </source>
</evidence>
<dbReference type="AlphaFoldDB" id="A0A239BC88"/>
<dbReference type="SUPFAM" id="SSF57829">
    <property type="entry name" value="Zn-binding ribosomal proteins"/>
    <property type="match status" value="1"/>
</dbReference>
<dbReference type="OrthoDB" id="9807363at2"/>
<keyword evidence="8" id="KW-1185">Reference proteome</keyword>
<evidence type="ECO:0000313" key="8">
    <source>
        <dbReference type="Proteomes" id="UP000198282"/>
    </source>
</evidence>
<dbReference type="HAMAP" id="MF_00340">
    <property type="entry name" value="Ribosomal_bL32"/>
    <property type="match status" value="1"/>
</dbReference>
<comment type="similarity">
    <text evidence="1 5">Belongs to the bacterial ribosomal protein bL32 family.</text>
</comment>
<dbReference type="GO" id="GO:0015934">
    <property type="term" value="C:large ribosomal subunit"/>
    <property type="evidence" value="ECO:0007669"/>
    <property type="project" value="InterPro"/>
</dbReference>
<evidence type="ECO:0000256" key="2">
    <source>
        <dbReference type="ARBA" id="ARBA00022980"/>
    </source>
</evidence>
<accession>A0A239BC88</accession>